<dbReference type="Pfam" id="PF09979">
    <property type="entry name" value="DUF2213"/>
    <property type="match status" value="1"/>
</dbReference>
<sequence length="389" mass="42784">MEKELLALDEKVVMESARTRDKNGFLQVKTSNLTRDHVAPYYGREIPGWEERQLDPDRIYYGWRNPDELKAALATFNGVPLLIEHKFDSAEHPNKELRVGTVGTSAKWEPPYITNALSVWDEKAISAIEDGTLRDLSCGYRYKPDFTPGETPDGLAYDFVMRELACNHVALVHEGRAPYCYVSDEKPRGITMSEETKVDGACDDFTEFARKTIDESGVELTPEQKDALVRAFAESHAKFEESKADEAEQETEGTRDEEPAKPEGTEGAEDADEPKDEAKAEDEDAGEAKPEGGAMDAAMIAKTVRGQLSAQYRAATDVKSVLGNVDPMAYDSADAIYLDAVKAMGVKNVPASAAKHVFAALQSVKTAAPSGAMDSAPKSDEDFLKQFIR</sequence>
<name>A0A8S5P6T0_9CAUD</name>
<feature type="compositionally biased region" description="Basic and acidic residues" evidence="1">
    <location>
        <begin position="236"/>
        <end position="264"/>
    </location>
</feature>
<evidence type="ECO:0000256" key="1">
    <source>
        <dbReference type="SAM" id="MobiDB-lite"/>
    </source>
</evidence>
<evidence type="ECO:0008006" key="3">
    <source>
        <dbReference type="Google" id="ProtNLM"/>
    </source>
</evidence>
<reference evidence="2" key="1">
    <citation type="journal article" date="2021" name="Proc. Natl. Acad. Sci. U.S.A.">
        <title>A Catalog of Tens of Thousands of Viruses from Human Metagenomes Reveals Hidden Associations with Chronic Diseases.</title>
        <authorList>
            <person name="Tisza M.J."/>
            <person name="Buck C.B."/>
        </authorList>
    </citation>
    <scope>NUCLEOTIDE SEQUENCE</scope>
    <source>
        <strain evidence="2">CtEwD1</strain>
    </source>
</reference>
<evidence type="ECO:0000313" key="2">
    <source>
        <dbReference type="EMBL" id="DAE02790.1"/>
    </source>
</evidence>
<organism evidence="2">
    <name type="scientific">Myoviridae sp. ctEwD1</name>
    <dbReference type="NCBI Taxonomy" id="2825063"/>
    <lineage>
        <taxon>Viruses</taxon>
        <taxon>Duplodnaviria</taxon>
        <taxon>Heunggongvirae</taxon>
        <taxon>Uroviricota</taxon>
        <taxon>Caudoviricetes</taxon>
    </lineage>
</organism>
<protein>
    <recommendedName>
        <fullName evidence="3">DUF2213 domain-containing protein</fullName>
    </recommendedName>
</protein>
<accession>A0A8S5P6T0</accession>
<feature type="region of interest" description="Disordered" evidence="1">
    <location>
        <begin position="236"/>
        <end position="293"/>
    </location>
</feature>
<dbReference type="InterPro" id="IPR016913">
    <property type="entry name" value="UCP029215"/>
</dbReference>
<dbReference type="EMBL" id="BK015352">
    <property type="protein sequence ID" value="DAE02790.1"/>
    <property type="molecule type" value="Genomic_DNA"/>
</dbReference>
<dbReference type="PIRSF" id="PIRSF029215">
    <property type="entry name" value="UCP029215"/>
    <property type="match status" value="1"/>
</dbReference>
<feature type="compositionally biased region" description="Acidic residues" evidence="1">
    <location>
        <begin position="266"/>
        <end position="285"/>
    </location>
</feature>
<proteinExistence type="predicted"/>